<dbReference type="AlphaFoldDB" id="A0A918FRS3"/>
<accession>A0A918FRS3</accession>
<organism evidence="1 2">
    <name type="scientific">Streptomyces humidus</name>
    <dbReference type="NCBI Taxonomy" id="52259"/>
    <lineage>
        <taxon>Bacteria</taxon>
        <taxon>Bacillati</taxon>
        <taxon>Actinomycetota</taxon>
        <taxon>Actinomycetes</taxon>
        <taxon>Kitasatosporales</taxon>
        <taxon>Streptomycetaceae</taxon>
        <taxon>Streptomyces</taxon>
    </lineage>
</organism>
<evidence type="ECO:0000313" key="1">
    <source>
        <dbReference type="EMBL" id="GGR74041.1"/>
    </source>
</evidence>
<protein>
    <recommendedName>
        <fullName evidence="3">Nucleotidyl transferase AbiEii/AbiGii toxin family protein</fullName>
    </recommendedName>
</protein>
<comment type="caution">
    <text evidence="1">The sequence shown here is derived from an EMBL/GenBank/DDBJ whole genome shotgun (WGS) entry which is preliminary data.</text>
</comment>
<reference evidence="1" key="1">
    <citation type="journal article" date="2014" name="Int. J. Syst. Evol. Microbiol.">
        <title>Complete genome sequence of Corynebacterium casei LMG S-19264T (=DSM 44701T), isolated from a smear-ripened cheese.</title>
        <authorList>
            <consortium name="US DOE Joint Genome Institute (JGI-PGF)"/>
            <person name="Walter F."/>
            <person name="Albersmeier A."/>
            <person name="Kalinowski J."/>
            <person name="Ruckert C."/>
        </authorList>
    </citation>
    <scope>NUCLEOTIDE SEQUENCE</scope>
    <source>
        <strain evidence="1">JCM 4386</strain>
    </source>
</reference>
<evidence type="ECO:0000313" key="2">
    <source>
        <dbReference type="Proteomes" id="UP000606194"/>
    </source>
</evidence>
<gene>
    <name evidence="1" type="ORF">GCM10010269_11290</name>
</gene>
<proteinExistence type="predicted"/>
<sequence>MPAPRTGRTCYDYSVDLLRPHLRLCAEIFGMPAPTASWVLAGGYALQAHGLLRRPHDNVDLATESAEPMPLLAQTLASALTSLGRHEATPQDLDPLSAHLSVRDRETGAVLRLALHKETFWSRPVLTPYGPALSPQDAVGTKIRALYDRGLAVDMIDARAANALFTYSGLEEAARRHARDDFDLPALQARLEGTDHYPDSAFTQYGLAEPDISALRTWAQSWSTDIAERLLEEGTSPDA</sequence>
<reference evidence="1" key="2">
    <citation type="submission" date="2020-09" db="EMBL/GenBank/DDBJ databases">
        <authorList>
            <person name="Sun Q."/>
            <person name="Ohkuma M."/>
        </authorList>
    </citation>
    <scope>NUCLEOTIDE SEQUENCE</scope>
    <source>
        <strain evidence="1">JCM 4386</strain>
    </source>
</reference>
<name>A0A918FRS3_9ACTN</name>
<evidence type="ECO:0008006" key="3">
    <source>
        <dbReference type="Google" id="ProtNLM"/>
    </source>
</evidence>
<dbReference type="Proteomes" id="UP000606194">
    <property type="component" value="Unassembled WGS sequence"/>
</dbReference>
<dbReference type="EMBL" id="BMTL01000004">
    <property type="protein sequence ID" value="GGR74041.1"/>
    <property type="molecule type" value="Genomic_DNA"/>
</dbReference>
<keyword evidence="2" id="KW-1185">Reference proteome</keyword>